<dbReference type="STRING" id="1007099.SAMN05216287_1580"/>
<keyword evidence="1" id="KW-0812">Transmembrane</keyword>
<dbReference type="AlphaFoldDB" id="A0A1H2WLB0"/>
<dbReference type="InterPro" id="IPR032092">
    <property type="entry name" value="PilW"/>
</dbReference>
<dbReference type="RefSeq" id="WP_090226258.1">
    <property type="nucleotide sequence ID" value="NZ_FNNU01000002.1"/>
</dbReference>
<dbReference type="NCBIfam" id="TIGR02532">
    <property type="entry name" value="IV_pilin_GFxxxE"/>
    <property type="match status" value="1"/>
</dbReference>
<evidence type="ECO:0000256" key="1">
    <source>
        <dbReference type="SAM" id="Phobius"/>
    </source>
</evidence>
<dbReference type="Pfam" id="PF16074">
    <property type="entry name" value="PilW"/>
    <property type="match status" value="1"/>
</dbReference>
<dbReference type="EMBL" id="FNNU01000002">
    <property type="protein sequence ID" value="SDW81054.1"/>
    <property type="molecule type" value="Genomic_DNA"/>
</dbReference>
<gene>
    <name evidence="2" type="ORF">SAMN05216287_1580</name>
</gene>
<name>A0A1H2WLB0_9PSED</name>
<keyword evidence="1" id="KW-1133">Transmembrane helix</keyword>
<dbReference type="GO" id="GO:0043683">
    <property type="term" value="P:type IV pilus assembly"/>
    <property type="evidence" value="ECO:0007669"/>
    <property type="project" value="InterPro"/>
</dbReference>
<accession>A0A1H2WLB0</accession>
<sequence>MRGHSQDGLSLVELMVALAISSFLILGVTQIYLDNKRNYLFQQGQSENQENGRFTLQLLEQQLAKAGFRRRPDDQLDFAFPAVTASQTGITDCAFAAGEAVKSVNAKTLCIRYQPRDTAEVDCLGNGRSANNAAIAQPYTSPVENFVEKIGVNDNGQLICTSKNASGETSGVLVDGITDIRFDYGVNTTEDREVTSFKVTPAGGDFIRVVRYSALMSTSQGNISQDVQFKTYKEWYGEDATAPTDGKIYQIAKSTMTLRNQMP</sequence>
<dbReference type="Proteomes" id="UP000243778">
    <property type="component" value="Unassembled WGS sequence"/>
</dbReference>
<evidence type="ECO:0000313" key="2">
    <source>
        <dbReference type="EMBL" id="SDW81054.1"/>
    </source>
</evidence>
<keyword evidence="3" id="KW-1185">Reference proteome</keyword>
<dbReference type="Pfam" id="PF07963">
    <property type="entry name" value="N_methyl"/>
    <property type="match status" value="1"/>
</dbReference>
<keyword evidence="1" id="KW-0472">Membrane</keyword>
<evidence type="ECO:0000313" key="3">
    <source>
        <dbReference type="Proteomes" id="UP000243778"/>
    </source>
</evidence>
<dbReference type="InterPro" id="IPR012902">
    <property type="entry name" value="N_methyl_site"/>
</dbReference>
<organism evidence="2 3">
    <name type="scientific">Pseudomonas kuykendallii</name>
    <dbReference type="NCBI Taxonomy" id="1007099"/>
    <lineage>
        <taxon>Bacteria</taxon>
        <taxon>Pseudomonadati</taxon>
        <taxon>Pseudomonadota</taxon>
        <taxon>Gammaproteobacteria</taxon>
        <taxon>Pseudomonadales</taxon>
        <taxon>Pseudomonadaceae</taxon>
        <taxon>Pseudomonas</taxon>
    </lineage>
</organism>
<reference evidence="3" key="1">
    <citation type="submission" date="2016-10" db="EMBL/GenBank/DDBJ databases">
        <authorList>
            <person name="Varghese N."/>
            <person name="Submissions S."/>
        </authorList>
    </citation>
    <scope>NUCLEOTIDE SEQUENCE [LARGE SCALE GENOMIC DNA]</scope>
    <source>
        <strain evidence="3">NRRL B-59562</strain>
    </source>
</reference>
<feature type="transmembrane region" description="Helical" evidence="1">
    <location>
        <begin position="12"/>
        <end position="33"/>
    </location>
</feature>
<proteinExistence type="predicted"/>
<protein>
    <submittedName>
        <fullName evidence="2">Type IV pilus assembly protein PilW</fullName>
    </submittedName>
</protein>